<keyword evidence="1" id="KW-1133">Transmembrane helix</keyword>
<reference evidence="2" key="1">
    <citation type="submission" date="2018-06" db="EMBL/GenBank/DDBJ databases">
        <authorList>
            <person name="Zhirakovskaya E."/>
        </authorList>
    </citation>
    <scope>NUCLEOTIDE SEQUENCE</scope>
</reference>
<gene>
    <name evidence="2" type="ORF">MNBD_BACTEROID01-669</name>
</gene>
<feature type="transmembrane region" description="Helical" evidence="1">
    <location>
        <begin position="115"/>
        <end position="138"/>
    </location>
</feature>
<keyword evidence="1" id="KW-0472">Membrane</keyword>
<keyword evidence="1" id="KW-0812">Transmembrane</keyword>
<organism evidence="2">
    <name type="scientific">hydrothermal vent metagenome</name>
    <dbReference type="NCBI Taxonomy" id="652676"/>
    <lineage>
        <taxon>unclassified sequences</taxon>
        <taxon>metagenomes</taxon>
        <taxon>ecological metagenomes</taxon>
    </lineage>
</organism>
<dbReference type="EMBL" id="UOEP01000047">
    <property type="protein sequence ID" value="VAW15401.1"/>
    <property type="molecule type" value="Genomic_DNA"/>
</dbReference>
<sequence length="140" mass="15477">MADQLAHIFVLAGLSFLTNEVVGQSIVHIWIYILAYIVVSSPVSVLIGFSIPKIIPGQRVKSISNVSKYIGVLERILILTFIFVNQFEAIGFLIAAKSIFRFNEAKEGQKQKAEYFLFGTLLSFTVAVLVGISVTLLLKN</sequence>
<name>A0A3B0T9N6_9ZZZZ</name>
<evidence type="ECO:0000256" key="1">
    <source>
        <dbReference type="SAM" id="Phobius"/>
    </source>
</evidence>
<accession>A0A3B0T9N6</accession>
<feature type="transmembrane region" description="Helical" evidence="1">
    <location>
        <begin position="76"/>
        <end position="95"/>
    </location>
</feature>
<feature type="transmembrane region" description="Helical" evidence="1">
    <location>
        <begin position="33"/>
        <end position="55"/>
    </location>
</feature>
<proteinExistence type="predicted"/>
<dbReference type="AlphaFoldDB" id="A0A3B0T9N6"/>
<protein>
    <submittedName>
        <fullName evidence="2">Uncharacterized protein</fullName>
    </submittedName>
</protein>
<evidence type="ECO:0000313" key="2">
    <source>
        <dbReference type="EMBL" id="VAW15401.1"/>
    </source>
</evidence>